<proteinExistence type="inferred from homology"/>
<dbReference type="Pfam" id="PF03992">
    <property type="entry name" value="ABM"/>
    <property type="match status" value="1"/>
</dbReference>
<dbReference type="PROSITE" id="PS51725">
    <property type="entry name" value="ABM"/>
    <property type="match status" value="1"/>
</dbReference>
<evidence type="ECO:0000313" key="6">
    <source>
        <dbReference type="Proteomes" id="UP000242694"/>
    </source>
</evidence>
<evidence type="ECO:0000259" key="4">
    <source>
        <dbReference type="PROSITE" id="PS51725"/>
    </source>
</evidence>
<keyword evidence="6" id="KW-1185">Reference proteome</keyword>
<comment type="similarity">
    <text evidence="1">Belongs to the TRAP family.</text>
</comment>
<name>A0ABX5IE71_9STAP</name>
<comment type="caution">
    <text evidence="5">The sequence shown here is derived from an EMBL/GenBank/DDBJ whole genome shotgun (WGS) entry which is preliminary data.</text>
</comment>
<reference evidence="5 6" key="1">
    <citation type="journal article" date="2016" name="Front. Microbiol.">
        <title>Comprehensive Phylogenetic Analysis of Bovine Non-aureus Staphylococci Species Based on Whole-Genome Sequencing.</title>
        <authorList>
            <person name="Naushad S."/>
            <person name="Barkema H.W."/>
            <person name="Luby C."/>
            <person name="Condas L.A."/>
            <person name="Nobrega D.B."/>
            <person name="Carson D.A."/>
            <person name="De Buck J."/>
        </authorList>
    </citation>
    <scope>NUCLEOTIDE SEQUENCE [LARGE SCALE GENOMIC DNA]</scope>
    <source>
        <strain evidence="5 6">SNUC 993</strain>
    </source>
</reference>
<dbReference type="InterPro" id="IPR011008">
    <property type="entry name" value="Dimeric_a/b-barrel"/>
</dbReference>
<evidence type="ECO:0000313" key="5">
    <source>
        <dbReference type="EMBL" id="PTH15629.1"/>
    </source>
</evidence>
<evidence type="ECO:0000256" key="1">
    <source>
        <dbReference type="ARBA" id="ARBA00009267"/>
    </source>
</evidence>
<dbReference type="Gene3D" id="3.30.70.100">
    <property type="match status" value="1"/>
</dbReference>
<feature type="domain" description="ABM" evidence="4">
    <location>
        <begin position="2"/>
        <end position="91"/>
    </location>
</feature>
<protein>
    <recommendedName>
        <fullName evidence="2">Signal transduction protein TRAP</fullName>
    </recommendedName>
    <alternativeName>
        <fullName evidence="3">Target of RNAIII-activating protein</fullName>
    </alternativeName>
</protein>
<dbReference type="RefSeq" id="WP_107391953.1">
    <property type="nucleotide sequence ID" value="NZ_CALUAX010000002.1"/>
</dbReference>
<dbReference type="InterPro" id="IPR050404">
    <property type="entry name" value="Heme-degrading_MO"/>
</dbReference>
<gene>
    <name evidence="5" type="ORF">BU607_08680</name>
</gene>
<dbReference type="EMBL" id="PZDI01000046">
    <property type="protein sequence ID" value="PTH15629.1"/>
    <property type="molecule type" value="Genomic_DNA"/>
</dbReference>
<dbReference type="SUPFAM" id="SSF54909">
    <property type="entry name" value="Dimeric alpha+beta barrel"/>
    <property type="match status" value="1"/>
</dbReference>
<evidence type="ECO:0000256" key="3">
    <source>
        <dbReference type="ARBA" id="ARBA00032861"/>
    </source>
</evidence>
<dbReference type="PANTHER" id="PTHR34474:SF4">
    <property type="entry name" value="HEME OXYGENASE (STAPHYLOBILIN-PRODUCING) 1"/>
    <property type="match status" value="1"/>
</dbReference>
<dbReference type="PANTHER" id="PTHR34474">
    <property type="entry name" value="SIGNAL TRANSDUCTION PROTEIN TRAP"/>
    <property type="match status" value="1"/>
</dbReference>
<accession>A0ABX5IE71</accession>
<evidence type="ECO:0000256" key="2">
    <source>
        <dbReference type="ARBA" id="ARBA00018486"/>
    </source>
</evidence>
<dbReference type="Proteomes" id="UP000242694">
    <property type="component" value="Unassembled WGS sequence"/>
</dbReference>
<sequence length="114" mass="13260">MFMAENKLELKKGSAEETIQRFYNRQGIETIDGFKEMFVTQTNGLKDADEVKILTVWDSEKAFKTWLTSDVFKEAHKNVRTNSQQSESPIMNNTVTTYDIGYHYNNDTKAEYQS</sequence>
<organism evidence="5 6">
    <name type="scientific">Staphylococcus auricularis</name>
    <dbReference type="NCBI Taxonomy" id="29379"/>
    <lineage>
        <taxon>Bacteria</taxon>
        <taxon>Bacillati</taxon>
        <taxon>Bacillota</taxon>
        <taxon>Bacilli</taxon>
        <taxon>Bacillales</taxon>
        <taxon>Staphylococcaceae</taxon>
        <taxon>Staphylococcus</taxon>
    </lineage>
</organism>
<dbReference type="InterPro" id="IPR007138">
    <property type="entry name" value="ABM_dom"/>
</dbReference>